<name>A0ABW6GN56_9ACTN</name>
<reference evidence="1 2" key="1">
    <citation type="submission" date="2024-09" db="EMBL/GenBank/DDBJ databases">
        <title>The Natural Products Discovery Center: Release of the First 8490 Sequenced Strains for Exploring Actinobacteria Biosynthetic Diversity.</title>
        <authorList>
            <person name="Kalkreuter E."/>
            <person name="Kautsar S.A."/>
            <person name="Yang D."/>
            <person name="Bader C.D."/>
            <person name="Teijaro C.N."/>
            <person name="Fluegel L."/>
            <person name="Davis C.M."/>
            <person name="Simpson J.R."/>
            <person name="Lauterbach L."/>
            <person name="Steele A.D."/>
            <person name="Gui C."/>
            <person name="Meng S."/>
            <person name="Li G."/>
            <person name="Viehrig K."/>
            <person name="Ye F."/>
            <person name="Su P."/>
            <person name="Kiefer A.F."/>
            <person name="Nichols A."/>
            <person name="Cepeda A.J."/>
            <person name="Yan W."/>
            <person name="Fan B."/>
            <person name="Jiang Y."/>
            <person name="Adhikari A."/>
            <person name="Zheng C.-J."/>
            <person name="Schuster L."/>
            <person name="Cowan T.M."/>
            <person name="Smanski M.J."/>
            <person name="Chevrette M.G."/>
            <person name="De Carvalho L.P.S."/>
            <person name="Shen B."/>
        </authorList>
    </citation>
    <scope>NUCLEOTIDE SEQUENCE [LARGE SCALE GENOMIC DNA]</scope>
    <source>
        <strain evidence="1 2">NPDC058753</strain>
    </source>
</reference>
<gene>
    <name evidence="1" type="ORF">ACFW6T_19275</name>
</gene>
<evidence type="ECO:0000313" key="1">
    <source>
        <dbReference type="EMBL" id="MFE1354126.1"/>
    </source>
</evidence>
<dbReference type="Proteomes" id="UP001599542">
    <property type="component" value="Unassembled WGS sequence"/>
</dbReference>
<proteinExistence type="predicted"/>
<protein>
    <submittedName>
        <fullName evidence="1">Uncharacterized protein</fullName>
    </submittedName>
</protein>
<dbReference type="EMBL" id="JBHYPX010000038">
    <property type="protein sequence ID" value="MFE1354126.1"/>
    <property type="molecule type" value="Genomic_DNA"/>
</dbReference>
<sequence>MHNAARTLEPCTGYFIHRITLDESDEDPEENALAVWLRAGPDRPDVVVSLAGLHSVRPWEPGLTPVFVDGISLVHLPRLPDPWPAKADGRLDRTPELPEAAWLRITGPLEVDAVGSIVTVYPARSDDEASELR</sequence>
<organism evidence="1 2">
    <name type="scientific">Kitasatospora phosalacinea</name>
    <dbReference type="NCBI Taxonomy" id="2065"/>
    <lineage>
        <taxon>Bacteria</taxon>
        <taxon>Bacillati</taxon>
        <taxon>Actinomycetota</taxon>
        <taxon>Actinomycetes</taxon>
        <taxon>Kitasatosporales</taxon>
        <taxon>Streptomycetaceae</taxon>
        <taxon>Kitasatospora</taxon>
    </lineage>
</organism>
<accession>A0ABW6GN56</accession>
<keyword evidence="2" id="KW-1185">Reference proteome</keyword>
<comment type="caution">
    <text evidence="1">The sequence shown here is derived from an EMBL/GenBank/DDBJ whole genome shotgun (WGS) entry which is preliminary data.</text>
</comment>
<dbReference type="RefSeq" id="WP_380329018.1">
    <property type="nucleotide sequence ID" value="NZ_JBHYPW010000053.1"/>
</dbReference>
<evidence type="ECO:0000313" key="2">
    <source>
        <dbReference type="Proteomes" id="UP001599542"/>
    </source>
</evidence>